<dbReference type="Proteomes" id="UP000323386">
    <property type="component" value="Unassembled WGS sequence"/>
</dbReference>
<keyword evidence="3" id="KW-1185">Reference proteome</keyword>
<protein>
    <submittedName>
        <fullName evidence="2">Uncharacterized protein</fullName>
    </submittedName>
</protein>
<reference evidence="2 3" key="1">
    <citation type="submission" date="2018-03" db="EMBL/GenBank/DDBJ databases">
        <authorList>
            <person name="Guldener U."/>
        </authorList>
    </citation>
    <scope>NUCLEOTIDE SEQUENCE [LARGE SCALE GENOMIC DNA]</scope>
    <source>
        <strain evidence="2 3">DAOM196992</strain>
    </source>
</reference>
<dbReference type="AlphaFoldDB" id="A0A5C3EX78"/>
<organism evidence="2 3">
    <name type="scientific">Pseudozyma flocculosa</name>
    <dbReference type="NCBI Taxonomy" id="84751"/>
    <lineage>
        <taxon>Eukaryota</taxon>
        <taxon>Fungi</taxon>
        <taxon>Dikarya</taxon>
        <taxon>Basidiomycota</taxon>
        <taxon>Ustilaginomycotina</taxon>
        <taxon>Ustilaginomycetes</taxon>
        <taxon>Ustilaginales</taxon>
        <taxon>Ustilaginaceae</taxon>
        <taxon>Pseudozyma</taxon>
    </lineage>
</organism>
<gene>
    <name evidence="2" type="ORF">PSFLO_01677</name>
</gene>
<evidence type="ECO:0000313" key="3">
    <source>
        <dbReference type="Proteomes" id="UP000323386"/>
    </source>
</evidence>
<sequence length="201" mass="21706">MGKSRAGRVVRPTARTCLGSIPFSAPPSSKGQMESSGPWRLGRSVGQSCRDDGWRWLRYPSKRPGQARPLRRGDACENERVWLGMDLLLLCLDCPSVDGQNIHLPEAQRIDVRNYVLQSNLSRGPQALPAAACCIKTAAKGLPCHIRLAIVSFIVVDRPAVAPVVVVRPGQAEPVEAWHGVADALRSPAPSLRSSTDATLA</sequence>
<feature type="region of interest" description="Disordered" evidence="1">
    <location>
        <begin position="23"/>
        <end position="44"/>
    </location>
</feature>
<proteinExistence type="predicted"/>
<evidence type="ECO:0000256" key="1">
    <source>
        <dbReference type="SAM" id="MobiDB-lite"/>
    </source>
</evidence>
<evidence type="ECO:0000313" key="2">
    <source>
        <dbReference type="EMBL" id="SPO36206.1"/>
    </source>
</evidence>
<name>A0A5C3EX78_9BASI</name>
<feature type="compositionally biased region" description="Polar residues" evidence="1">
    <location>
        <begin position="26"/>
        <end position="35"/>
    </location>
</feature>
<dbReference type="EMBL" id="OOIP01000003">
    <property type="protein sequence ID" value="SPO36206.1"/>
    <property type="molecule type" value="Genomic_DNA"/>
</dbReference>
<accession>A0A5C3EX78</accession>